<dbReference type="EMBL" id="JBHRVQ010000001">
    <property type="protein sequence ID" value="MFC3387909.1"/>
    <property type="molecule type" value="Genomic_DNA"/>
</dbReference>
<keyword evidence="1" id="KW-0812">Transmembrane</keyword>
<proteinExistence type="predicted"/>
<feature type="transmembrane region" description="Helical" evidence="1">
    <location>
        <begin position="447"/>
        <end position="464"/>
    </location>
</feature>
<protein>
    <submittedName>
        <fullName evidence="2">Uncharacterized protein</fullName>
    </submittedName>
</protein>
<accession>A0ABV7N4S9</accession>
<evidence type="ECO:0000256" key="1">
    <source>
        <dbReference type="SAM" id="Phobius"/>
    </source>
</evidence>
<keyword evidence="1" id="KW-1133">Transmembrane helix</keyword>
<name>A0ABV7N4S9_9STAP</name>
<reference evidence="3" key="1">
    <citation type="journal article" date="2019" name="Int. J. Syst. Evol. Microbiol.">
        <title>The Global Catalogue of Microorganisms (GCM) 10K type strain sequencing project: providing services to taxonomists for standard genome sequencing and annotation.</title>
        <authorList>
            <consortium name="The Broad Institute Genomics Platform"/>
            <consortium name="The Broad Institute Genome Sequencing Center for Infectious Disease"/>
            <person name="Wu L."/>
            <person name="Ma J."/>
        </authorList>
    </citation>
    <scope>NUCLEOTIDE SEQUENCE [LARGE SCALE GENOMIC DNA]</scope>
    <source>
        <strain evidence="3">CCM 7756</strain>
    </source>
</reference>
<feature type="transmembrane region" description="Helical" evidence="1">
    <location>
        <begin position="424"/>
        <end position="441"/>
    </location>
</feature>
<keyword evidence="1" id="KW-0472">Membrane</keyword>
<evidence type="ECO:0000313" key="2">
    <source>
        <dbReference type="EMBL" id="MFC3387909.1"/>
    </source>
</evidence>
<keyword evidence="3" id="KW-1185">Reference proteome</keyword>
<sequence length="468" mass="54455">MNNDSYIKIDVSKIEEGKSMVDEFGKMYLIDYSLISSTRYNKQINNSLISRLESNDHTYIFKCNRNDYGNIDLDSLDEKLYENLKSITLLNEKNNDFQAAWSTLNSIVIPNIFGINDLLGYSTLNFTTFILKPSVIELTLEESDKVKTTIFTVINVYENGFIECFHYYCNTYMRVSELYQIAHINTYLYQYSNKSNSYKGKSISILDENSLDFYLTKNVLDLLSEDIVIDKTIYSFIIMKTLTEKRNLSEKLPTLNLVFRPIRTSKKATEFINTDEIASFKNIHFFGNKNHSFIYADKNIRELYNSSDDKITNSIFLNIYPSLYDSLIDIHIYQKLSTIYGTKDEVDPVDLLNKKKQIYSIKRLKERALSPTLLTVTEFSLILRKNLLPLDFEKKLDSHYQEMNTSIMDLQQDNIVKGQNKLQLILLFISVVALILTFISLDYSLKANLIFSGIISLISIMLYFEKLE</sequence>
<evidence type="ECO:0000313" key="3">
    <source>
        <dbReference type="Proteomes" id="UP001595637"/>
    </source>
</evidence>
<comment type="caution">
    <text evidence="2">The sequence shown here is derived from an EMBL/GenBank/DDBJ whole genome shotgun (WGS) entry which is preliminary data.</text>
</comment>
<dbReference type="Proteomes" id="UP001595637">
    <property type="component" value="Unassembled WGS sequence"/>
</dbReference>
<dbReference type="RefSeq" id="WP_380652563.1">
    <property type="nucleotide sequence ID" value="NZ_JBHRVQ010000001.1"/>
</dbReference>
<gene>
    <name evidence="2" type="ORF">ACFOEO_04755</name>
</gene>
<organism evidence="2 3">
    <name type="scientific">Salinicoccus sesuvii</name>
    <dbReference type="NCBI Taxonomy" id="868281"/>
    <lineage>
        <taxon>Bacteria</taxon>
        <taxon>Bacillati</taxon>
        <taxon>Bacillota</taxon>
        <taxon>Bacilli</taxon>
        <taxon>Bacillales</taxon>
        <taxon>Staphylococcaceae</taxon>
        <taxon>Salinicoccus</taxon>
    </lineage>
</organism>